<accession>A0A0P1IA43</accession>
<keyword evidence="3" id="KW-1185">Reference proteome</keyword>
<evidence type="ECO:0000313" key="2">
    <source>
        <dbReference type="EMBL" id="CUJ84426.1"/>
    </source>
</evidence>
<keyword evidence="1" id="KW-1133">Transmembrane helix</keyword>
<dbReference type="PANTHER" id="PTHR20992">
    <property type="entry name" value="AT15442P-RELATED"/>
    <property type="match status" value="1"/>
</dbReference>
<proteinExistence type="predicted"/>
<feature type="transmembrane region" description="Helical" evidence="1">
    <location>
        <begin position="183"/>
        <end position="204"/>
    </location>
</feature>
<dbReference type="OrthoDB" id="9790659at2"/>
<feature type="transmembrane region" description="Helical" evidence="1">
    <location>
        <begin position="148"/>
        <end position="171"/>
    </location>
</feature>
<feature type="transmembrane region" description="Helical" evidence="1">
    <location>
        <begin position="81"/>
        <end position="103"/>
    </location>
</feature>
<sequence length="358" mass="38505">MSTRKFSTTRDILRFEGKDKAAYWRRFAMLLTLSVIIATMGMLRDSGAVVIAAMLVAPLMTPILGVAAAMVMGWLGRAFNLALIVCGAAILCVLLAWLLVYVADVPRGILIPDQVLARTDPGTEDLIVALAAGVAGAYVQINRSEASLLPGAAIGVSLVPPLSASGILLYFGEPGEAYEAGLLFATNLGAIILSACAVYIVYAARSMVFSKGRRKLNFTASVTVTLAFLALVVLQLGKSTYNRYLETRTEAQVAQAIRDWADPVSVEVIRIDVNAKRKQADIWLIVDLPIEAAYKVSSIAGLLPENLRETPLVDVLQDQLGPGYLVVVRFQNRIGAQIILGTDTVQQAPDVEEISEEN</sequence>
<evidence type="ECO:0000256" key="1">
    <source>
        <dbReference type="SAM" id="Phobius"/>
    </source>
</evidence>
<dbReference type="InterPro" id="IPR005240">
    <property type="entry name" value="DUF389"/>
</dbReference>
<dbReference type="AlphaFoldDB" id="A0A0P1IA43"/>
<feature type="transmembrane region" description="Helical" evidence="1">
    <location>
        <begin position="49"/>
        <end position="74"/>
    </location>
</feature>
<keyword evidence="1" id="KW-0472">Membrane</keyword>
<reference evidence="3" key="1">
    <citation type="submission" date="2015-09" db="EMBL/GenBank/DDBJ databases">
        <authorList>
            <person name="Rodrigo-Torres L."/>
            <person name="Arahal D.R."/>
        </authorList>
    </citation>
    <scope>NUCLEOTIDE SEQUENCE [LARGE SCALE GENOMIC DNA]</scope>
    <source>
        <strain evidence="3">CECT 5091</strain>
    </source>
</reference>
<dbReference type="Proteomes" id="UP000051260">
    <property type="component" value="Unassembled WGS sequence"/>
</dbReference>
<organism evidence="2 3">
    <name type="scientific">Ruegeria denitrificans</name>
    <dbReference type="NCBI Taxonomy" id="1715692"/>
    <lineage>
        <taxon>Bacteria</taxon>
        <taxon>Pseudomonadati</taxon>
        <taxon>Pseudomonadota</taxon>
        <taxon>Alphaproteobacteria</taxon>
        <taxon>Rhodobacterales</taxon>
        <taxon>Roseobacteraceae</taxon>
        <taxon>Ruegeria</taxon>
    </lineage>
</organism>
<protein>
    <submittedName>
        <fullName evidence="2">Putative hydrophobic domain protein</fullName>
    </submittedName>
</protein>
<name>A0A0P1IA43_9RHOB</name>
<dbReference type="RefSeq" id="WP_058280025.1">
    <property type="nucleotide sequence ID" value="NZ_CYUD01000001.1"/>
</dbReference>
<feature type="transmembrane region" description="Helical" evidence="1">
    <location>
        <begin position="23"/>
        <end position="43"/>
    </location>
</feature>
<gene>
    <name evidence="2" type="ORF">RUE5091_00220</name>
</gene>
<dbReference type="Pfam" id="PF04087">
    <property type="entry name" value="DUF389"/>
    <property type="match status" value="1"/>
</dbReference>
<feature type="transmembrane region" description="Helical" evidence="1">
    <location>
        <begin position="216"/>
        <end position="237"/>
    </location>
</feature>
<dbReference type="STRING" id="1715692.RUE5091_00220"/>
<dbReference type="PANTHER" id="PTHR20992:SF9">
    <property type="entry name" value="AT15442P-RELATED"/>
    <property type="match status" value="1"/>
</dbReference>
<dbReference type="EMBL" id="CYUD01000001">
    <property type="protein sequence ID" value="CUJ84426.1"/>
    <property type="molecule type" value="Genomic_DNA"/>
</dbReference>
<evidence type="ECO:0000313" key="3">
    <source>
        <dbReference type="Proteomes" id="UP000051260"/>
    </source>
</evidence>
<feature type="transmembrane region" description="Helical" evidence="1">
    <location>
        <begin position="123"/>
        <end position="141"/>
    </location>
</feature>
<keyword evidence="1" id="KW-0812">Transmembrane</keyword>